<evidence type="ECO:0000256" key="3">
    <source>
        <dbReference type="SAM" id="MobiDB-lite"/>
    </source>
</evidence>
<dbReference type="Pfam" id="PF22939">
    <property type="entry name" value="WHD_GPIID"/>
    <property type="match status" value="1"/>
</dbReference>
<keyword evidence="2" id="KW-0040">ANK repeat</keyword>
<name>A0AA43QU32_9LECA</name>
<feature type="domain" description="GPI inositol-deacylase winged helix" evidence="4">
    <location>
        <begin position="484"/>
        <end position="566"/>
    </location>
</feature>
<protein>
    <recommendedName>
        <fullName evidence="8">Ankyrin repeat protein</fullName>
    </recommendedName>
</protein>
<evidence type="ECO:0000256" key="1">
    <source>
        <dbReference type="ARBA" id="ARBA00022737"/>
    </source>
</evidence>
<feature type="domain" description="Nephrocystin 3-like N-terminal" evidence="5">
    <location>
        <begin position="201"/>
        <end position="368"/>
    </location>
</feature>
<dbReference type="Gene3D" id="1.25.40.20">
    <property type="entry name" value="Ankyrin repeat-containing domain"/>
    <property type="match status" value="1"/>
</dbReference>
<dbReference type="InterPro" id="IPR056884">
    <property type="entry name" value="NPHP3-like_N"/>
</dbReference>
<dbReference type="Gene3D" id="3.40.50.300">
    <property type="entry name" value="P-loop containing nucleotide triphosphate hydrolases"/>
    <property type="match status" value="1"/>
</dbReference>
<accession>A0AA43QU32</accession>
<sequence>MADISGLIMTVLGVGAEITSKLYEYGKQVKGASRDILALSGELYSLLGILEQVKRQQDQALLSDDETLVNKKSQKSSTRSVLNQTLEFLQQFLQDLVPKKGRFASKLQLLQWPFKEKDVQKHLQRLERVKTYFLLSLVTDEADQSRKVFDEIISLQSMISEISLDNHDSKRHNDFTKVVDWLSPVSPQSTRDTLSKTRTEGTGVWFTNKASSFENWRDASSGESRTLWINGFTGAGKSVLMTSAVDRLFSSIAGAEDIAYFYCSFSNDETLKTINVLGSLLGQLLQMSDPGYDDLLAQYNALCAQTNDRPTRPEKQTLVNAMCQRAGSENPTYFLIDGLNECGDPTEILEALQSVTETCSNVRILISSINEKGIEEQLEGFPKVHIETLSPRSANMRHDIHLLISSSLNTSSRLTRLPADLKGDVEYALTHGAQGMFRWAQCQLDILSRKRTPGGVREALKHLPPTLEKTYEQLLLGIEDGEDRDLTRQILEIVTFSLRPLTVDKVSEILQITPGMGKLDESKRLNNPRDILAICGSLLEYRDSRHGVGTVTLAHHSVKTYLTSDLQGSVSLFKLDPYSAHRRLAMACLTYLSFDTFVNGDSQLHRKRRDLTNKQHPFGVYAGFNWPFHIQELPNFNADTDPELWSVLQTFLFGPAFRHWVKFLVPSSAKVETTAPLYYASSFGLTTVIRFLVEMPDVDIEQRGGRGGSTPINVAALRGQLEAVRILLDHGADPTRADLEAGLDAMQWAVFYDHPEIVELLQSRGYRFKPQGWINNRYLKWPDGLRRLMRKPFVDKGVVDSLNPSVERGADVESVEPANKDELQQEGSQIEEADIVEIRPKLFRGHPD</sequence>
<dbReference type="InterPro" id="IPR036770">
    <property type="entry name" value="Ankyrin_rpt-contain_sf"/>
</dbReference>
<dbReference type="SUPFAM" id="SSF52540">
    <property type="entry name" value="P-loop containing nucleoside triphosphate hydrolases"/>
    <property type="match status" value="1"/>
</dbReference>
<dbReference type="SUPFAM" id="SSF48403">
    <property type="entry name" value="Ankyrin repeat"/>
    <property type="match status" value="1"/>
</dbReference>
<comment type="caution">
    <text evidence="6">The sequence shown here is derived from an EMBL/GenBank/DDBJ whole genome shotgun (WGS) entry which is preliminary data.</text>
</comment>
<dbReference type="InterPro" id="IPR002110">
    <property type="entry name" value="Ankyrin_rpt"/>
</dbReference>
<dbReference type="InterPro" id="IPR054471">
    <property type="entry name" value="GPIID_WHD"/>
</dbReference>
<dbReference type="Proteomes" id="UP001161017">
    <property type="component" value="Unassembled WGS sequence"/>
</dbReference>
<feature type="repeat" description="ANK" evidence="2">
    <location>
        <begin position="707"/>
        <end position="739"/>
    </location>
</feature>
<dbReference type="InterPro" id="IPR027417">
    <property type="entry name" value="P-loop_NTPase"/>
</dbReference>
<evidence type="ECO:0000259" key="5">
    <source>
        <dbReference type="Pfam" id="PF24883"/>
    </source>
</evidence>
<gene>
    <name evidence="6" type="ORF">OHK93_002454</name>
</gene>
<dbReference type="Pfam" id="PF24883">
    <property type="entry name" value="NPHP3_N"/>
    <property type="match status" value="1"/>
</dbReference>
<dbReference type="EMBL" id="JAPUFD010000014">
    <property type="protein sequence ID" value="MDI1491246.1"/>
    <property type="molecule type" value="Genomic_DNA"/>
</dbReference>
<dbReference type="PANTHER" id="PTHR10039">
    <property type="entry name" value="AMELOGENIN"/>
    <property type="match status" value="1"/>
</dbReference>
<keyword evidence="1" id="KW-0677">Repeat</keyword>
<dbReference type="Pfam" id="PF12796">
    <property type="entry name" value="Ank_2"/>
    <property type="match status" value="1"/>
</dbReference>
<dbReference type="SMART" id="SM00248">
    <property type="entry name" value="ANK"/>
    <property type="match status" value="3"/>
</dbReference>
<evidence type="ECO:0008006" key="8">
    <source>
        <dbReference type="Google" id="ProtNLM"/>
    </source>
</evidence>
<dbReference type="AlphaFoldDB" id="A0AA43QU32"/>
<proteinExistence type="predicted"/>
<evidence type="ECO:0000256" key="2">
    <source>
        <dbReference type="PROSITE-ProRule" id="PRU00023"/>
    </source>
</evidence>
<evidence type="ECO:0000313" key="7">
    <source>
        <dbReference type="Proteomes" id="UP001161017"/>
    </source>
</evidence>
<keyword evidence="7" id="KW-1185">Reference proteome</keyword>
<reference evidence="6" key="1">
    <citation type="journal article" date="2023" name="Genome Biol. Evol.">
        <title>First Whole Genome Sequence and Flow Cytometry Genome Size Data for the Lichen-Forming Fungus Ramalina farinacea (Ascomycota).</title>
        <authorList>
            <person name="Llewellyn T."/>
            <person name="Mian S."/>
            <person name="Hill R."/>
            <person name="Leitch I.J."/>
            <person name="Gaya E."/>
        </authorList>
    </citation>
    <scope>NUCLEOTIDE SEQUENCE</scope>
    <source>
        <strain evidence="6">LIQ254RAFAR</strain>
    </source>
</reference>
<dbReference type="PANTHER" id="PTHR10039:SF16">
    <property type="entry name" value="GPI INOSITOL-DEACYLASE"/>
    <property type="match status" value="1"/>
</dbReference>
<evidence type="ECO:0000259" key="4">
    <source>
        <dbReference type="Pfam" id="PF22939"/>
    </source>
</evidence>
<evidence type="ECO:0000313" key="6">
    <source>
        <dbReference type="EMBL" id="MDI1491246.1"/>
    </source>
</evidence>
<dbReference type="PROSITE" id="PS50297">
    <property type="entry name" value="ANK_REP_REGION"/>
    <property type="match status" value="1"/>
</dbReference>
<feature type="region of interest" description="Disordered" evidence="3">
    <location>
        <begin position="808"/>
        <end position="830"/>
    </location>
</feature>
<organism evidence="6 7">
    <name type="scientific">Ramalina farinacea</name>
    <dbReference type="NCBI Taxonomy" id="258253"/>
    <lineage>
        <taxon>Eukaryota</taxon>
        <taxon>Fungi</taxon>
        <taxon>Dikarya</taxon>
        <taxon>Ascomycota</taxon>
        <taxon>Pezizomycotina</taxon>
        <taxon>Lecanoromycetes</taxon>
        <taxon>OSLEUM clade</taxon>
        <taxon>Lecanoromycetidae</taxon>
        <taxon>Lecanorales</taxon>
        <taxon>Lecanorineae</taxon>
        <taxon>Ramalinaceae</taxon>
        <taxon>Ramalina</taxon>
    </lineage>
</organism>
<dbReference type="PROSITE" id="PS50088">
    <property type="entry name" value="ANK_REPEAT"/>
    <property type="match status" value="1"/>
</dbReference>